<reference evidence="2" key="1">
    <citation type="submission" date="2016-06" db="EMBL/GenBank/DDBJ databases">
        <authorList>
            <person name="Varghese N."/>
            <person name="Submissions Spin"/>
        </authorList>
    </citation>
    <scope>NUCLEOTIDE SEQUENCE [LARGE SCALE GENOMIC DNA]</scope>
    <source>
        <strain evidence="2">DSM 44983</strain>
    </source>
</reference>
<dbReference type="OrthoDB" id="156693at2"/>
<sequence>MSSTTHPVISCDGQGVDPAARIRYRSETLIHAPLHTVWHLQTDVERWPTWQAPVTGIERLDAGELRAGSAFRWTTPVPETPITPAATLVITSTVTHLTPYRCIRWAGPAIGDGLRIDNGVHVWTFTEVADGVLVRTEETWTGDQVEADTATSTAYLGYGLEAWLTDLKTAAEKAATDPGGDAPTSGD</sequence>
<dbReference type="RefSeq" id="WP_067300297.1">
    <property type="nucleotide sequence ID" value="NZ_LRMV01000001.1"/>
</dbReference>
<organism evidence="1 2">
    <name type="scientific">Micromonospora rifamycinica</name>
    <dbReference type="NCBI Taxonomy" id="291594"/>
    <lineage>
        <taxon>Bacteria</taxon>
        <taxon>Bacillati</taxon>
        <taxon>Actinomycetota</taxon>
        <taxon>Actinomycetes</taxon>
        <taxon>Micromonosporales</taxon>
        <taxon>Micromonosporaceae</taxon>
        <taxon>Micromonospora</taxon>
    </lineage>
</organism>
<dbReference type="Pfam" id="PF10604">
    <property type="entry name" value="Polyketide_cyc2"/>
    <property type="match status" value="1"/>
</dbReference>
<dbReference type="Gene3D" id="3.30.530.20">
    <property type="match status" value="1"/>
</dbReference>
<dbReference type="SUPFAM" id="SSF55961">
    <property type="entry name" value="Bet v1-like"/>
    <property type="match status" value="1"/>
</dbReference>
<protein>
    <submittedName>
        <fullName evidence="1">Polyketide cyclase / dehydrase and lipid transport</fullName>
    </submittedName>
</protein>
<keyword evidence="2" id="KW-1185">Reference proteome</keyword>
<proteinExistence type="predicted"/>
<accession>A0A120FAA5</accession>
<name>A0A120FAA5_9ACTN</name>
<evidence type="ECO:0000313" key="2">
    <source>
        <dbReference type="Proteomes" id="UP000198226"/>
    </source>
</evidence>
<dbReference type="AlphaFoldDB" id="A0A120FAA5"/>
<dbReference type="InterPro" id="IPR023393">
    <property type="entry name" value="START-like_dom_sf"/>
</dbReference>
<dbReference type="InterPro" id="IPR019587">
    <property type="entry name" value="Polyketide_cyclase/dehydratase"/>
</dbReference>
<dbReference type="Proteomes" id="UP000198226">
    <property type="component" value="Chromosome I"/>
</dbReference>
<dbReference type="EMBL" id="LT607752">
    <property type="protein sequence ID" value="SCG67240.1"/>
    <property type="molecule type" value="Genomic_DNA"/>
</dbReference>
<evidence type="ECO:0000313" key="1">
    <source>
        <dbReference type="EMBL" id="SCG67240.1"/>
    </source>
</evidence>
<gene>
    <name evidence="1" type="ORF">GA0070623_3258</name>
</gene>